<proteinExistence type="predicted"/>
<dbReference type="InterPro" id="IPR018644">
    <property type="entry name" value="DUF2071"/>
</dbReference>
<gene>
    <name evidence="2" type="ORF">ACFO60_13135</name>
</gene>
<dbReference type="Proteomes" id="UP001596004">
    <property type="component" value="Unassembled WGS sequence"/>
</dbReference>
<dbReference type="InterPro" id="IPR023375">
    <property type="entry name" value="ADC_dom_sf"/>
</dbReference>
<reference evidence="3" key="1">
    <citation type="journal article" date="2019" name="Int. J. Syst. Evol. Microbiol.">
        <title>The Global Catalogue of Microorganisms (GCM) 10K type strain sequencing project: providing services to taxonomists for standard genome sequencing and annotation.</title>
        <authorList>
            <consortium name="The Broad Institute Genomics Platform"/>
            <consortium name="The Broad Institute Genome Sequencing Center for Infectious Disease"/>
            <person name="Wu L."/>
            <person name="Ma J."/>
        </authorList>
    </citation>
    <scope>NUCLEOTIDE SEQUENCE [LARGE SCALE GENOMIC DNA]</scope>
    <source>
        <strain evidence="3">CGMCC 4.7132</strain>
    </source>
</reference>
<dbReference type="PANTHER" id="PTHR39186">
    <property type="entry name" value="DUF2071 FAMILY PROTEIN"/>
    <property type="match status" value="1"/>
</dbReference>
<dbReference type="RefSeq" id="WP_380840377.1">
    <property type="nucleotide sequence ID" value="NZ_JBHSFP010000007.1"/>
</dbReference>
<sequence length="247" mass="27840">MRTSWSPRVAVPVMYQRWTALTFIHWRYPPGEVQRLLPPGLTVETFDDAAYVGLVPFLMEGVRPPGVPALPWLSRFPETNVRTYVRDAGGRSGLWFFSLDAERLPAVIAARAGYRLPYYWSRMSVRVDGGRYAYRCERRMPGPAGARGDADVELGPPLTPDERDERTSFLTDRYRLFTVVAGRLVHAEVEHPPWPLHHAALTRLDEDLVRAAGLPAPGHEPLLHASPGVAVRIGRWRRPRPTPAGLH</sequence>
<evidence type="ECO:0000256" key="1">
    <source>
        <dbReference type="SAM" id="MobiDB-lite"/>
    </source>
</evidence>
<dbReference type="PANTHER" id="PTHR39186:SF1">
    <property type="entry name" value="DUF2071 DOMAIN-CONTAINING PROTEIN"/>
    <property type="match status" value="1"/>
</dbReference>
<dbReference type="SUPFAM" id="SSF160104">
    <property type="entry name" value="Acetoacetate decarboxylase-like"/>
    <property type="match status" value="1"/>
</dbReference>
<dbReference type="EMBL" id="JBHSFP010000007">
    <property type="protein sequence ID" value="MFC4531714.1"/>
    <property type="molecule type" value="Genomic_DNA"/>
</dbReference>
<evidence type="ECO:0000313" key="3">
    <source>
        <dbReference type="Proteomes" id="UP001596004"/>
    </source>
</evidence>
<organism evidence="2 3">
    <name type="scientific">Sphaerisporangium dianthi</name>
    <dbReference type="NCBI Taxonomy" id="1436120"/>
    <lineage>
        <taxon>Bacteria</taxon>
        <taxon>Bacillati</taxon>
        <taxon>Actinomycetota</taxon>
        <taxon>Actinomycetes</taxon>
        <taxon>Streptosporangiales</taxon>
        <taxon>Streptosporangiaceae</taxon>
        <taxon>Sphaerisporangium</taxon>
    </lineage>
</organism>
<evidence type="ECO:0000313" key="2">
    <source>
        <dbReference type="EMBL" id="MFC4531714.1"/>
    </source>
</evidence>
<keyword evidence="3" id="KW-1185">Reference proteome</keyword>
<dbReference type="Pfam" id="PF09844">
    <property type="entry name" value="DUF2071"/>
    <property type="match status" value="1"/>
</dbReference>
<protein>
    <submittedName>
        <fullName evidence="2">YqjF family protein</fullName>
    </submittedName>
</protein>
<name>A0ABV9CEX9_9ACTN</name>
<feature type="region of interest" description="Disordered" evidence="1">
    <location>
        <begin position="142"/>
        <end position="164"/>
    </location>
</feature>
<accession>A0ABV9CEX9</accession>
<comment type="caution">
    <text evidence="2">The sequence shown here is derived from an EMBL/GenBank/DDBJ whole genome shotgun (WGS) entry which is preliminary data.</text>
</comment>